<evidence type="ECO:0000313" key="3">
    <source>
        <dbReference type="Proteomes" id="UP000671914"/>
    </source>
</evidence>
<feature type="transmembrane region" description="Helical" evidence="1">
    <location>
        <begin position="166"/>
        <end position="188"/>
    </location>
</feature>
<keyword evidence="1" id="KW-0812">Transmembrane</keyword>
<feature type="transmembrane region" description="Helical" evidence="1">
    <location>
        <begin position="195"/>
        <end position="213"/>
    </location>
</feature>
<dbReference type="RefSeq" id="WP_210899859.1">
    <property type="nucleotide sequence ID" value="NZ_CP071696.1"/>
</dbReference>
<feature type="transmembrane region" description="Helical" evidence="1">
    <location>
        <begin position="9"/>
        <end position="29"/>
    </location>
</feature>
<evidence type="ECO:0000313" key="2">
    <source>
        <dbReference type="EMBL" id="QTX05300.1"/>
    </source>
</evidence>
<name>A0A975IP70_9MICO</name>
<gene>
    <name evidence="2" type="ORF">G127AT_03470</name>
</gene>
<reference evidence="2" key="1">
    <citation type="submission" date="2021-03" db="EMBL/GenBank/DDBJ databases">
        <title>Agromyces archimandritus sp. nov., isolated from the cockroach Archimandrita tessellata.</title>
        <authorList>
            <person name="Guzman J."/>
            <person name="Ortuzar M."/>
            <person name="Poehlein A."/>
            <person name="Daniel R."/>
            <person name="Trujillo M."/>
            <person name="Vilcinskas A."/>
        </authorList>
    </citation>
    <scope>NUCLEOTIDE SEQUENCE</scope>
    <source>
        <strain evidence="2">G127AT</strain>
    </source>
</reference>
<accession>A0A975IP70</accession>
<evidence type="ECO:0000256" key="1">
    <source>
        <dbReference type="SAM" id="Phobius"/>
    </source>
</evidence>
<feature type="transmembrane region" description="Helical" evidence="1">
    <location>
        <begin position="94"/>
        <end position="120"/>
    </location>
</feature>
<dbReference type="KEGG" id="aarc:G127AT_03470"/>
<feature type="transmembrane region" description="Helical" evidence="1">
    <location>
        <begin position="49"/>
        <end position="73"/>
    </location>
</feature>
<keyword evidence="1" id="KW-1133">Transmembrane helix</keyword>
<feature type="transmembrane region" description="Helical" evidence="1">
    <location>
        <begin position="233"/>
        <end position="256"/>
    </location>
</feature>
<dbReference type="Proteomes" id="UP000671914">
    <property type="component" value="Chromosome"/>
</dbReference>
<sequence length="265" mass="27937">MHGTAAETWLVSSIAAALCAMLMIGWATVEAPEYILRGPLDLFDIATSRSPVALVIPLLAALAGAGPFVARLVNRSASLIWTRSSMRRELVGAVARSAGIVFFTFSLSVFAAFAWCVTILPTASGVRFDPVSYGLSDAAAVTADIGGRALFGDLAQYGYWTFGVTWAATTGVQAAAYCASAIGLGLLLGLPRLALFLPFLLFHIETVAFSLVGEPRFGLLYLLIPFGLSPEPPVVTGMVIAALVAVSTAAIVIPLIRVRHIRLLQ</sequence>
<dbReference type="AlphaFoldDB" id="A0A975IP70"/>
<protein>
    <submittedName>
        <fullName evidence="2">Uncharacterized protein</fullName>
    </submittedName>
</protein>
<keyword evidence="1" id="KW-0472">Membrane</keyword>
<dbReference type="EMBL" id="CP071696">
    <property type="protein sequence ID" value="QTX05300.1"/>
    <property type="molecule type" value="Genomic_DNA"/>
</dbReference>
<organism evidence="2 3">
    <name type="scientific">Agromyces archimandritae</name>
    <dbReference type="NCBI Taxonomy" id="2781962"/>
    <lineage>
        <taxon>Bacteria</taxon>
        <taxon>Bacillati</taxon>
        <taxon>Actinomycetota</taxon>
        <taxon>Actinomycetes</taxon>
        <taxon>Micrococcales</taxon>
        <taxon>Microbacteriaceae</taxon>
        <taxon>Agromyces</taxon>
    </lineage>
</organism>
<proteinExistence type="predicted"/>
<keyword evidence="3" id="KW-1185">Reference proteome</keyword>